<dbReference type="GO" id="GO:0019722">
    <property type="term" value="P:calcium-mediated signaling"/>
    <property type="evidence" value="ECO:0007669"/>
    <property type="project" value="TreeGrafter"/>
</dbReference>
<evidence type="ECO:0000313" key="10">
    <source>
        <dbReference type="Ensembl" id="ENSSORP00005044517.1"/>
    </source>
</evidence>
<dbReference type="GO" id="GO:0006955">
    <property type="term" value="P:immune response"/>
    <property type="evidence" value="ECO:0007669"/>
    <property type="project" value="TreeGrafter"/>
</dbReference>
<sequence length="319" mass="35342">MNSTQTSASEASEDFNAGSVAVCVILGLSFLIGAPGNLMVIWTILRHVKQCLHNVVLILHLAFADLLAIITLPLWIYSIATSWQLGHIACKTLVYTVSCCMFSSIFLITLMSVGHFLAICHPLVMMRLNTRIMSRCLTLLWILAVLLAAPALLIDETDCFSWGYNSSTNMIVFSCLEIFFGFIVPLLILGFCYCRVAAQLRKINYNSKQKSMVLILCVTITFTLCWLPHHIISIATLNCILQEGTTYGCVPKSVVLSSGALLLLSSSVNPVAYMFFGRNLQGSSEDSKLVRLFKEMATQTNRLVEQQQTARGQQIPRLS</sequence>
<dbReference type="GO" id="GO:0019957">
    <property type="term" value="F:C-C chemokine binding"/>
    <property type="evidence" value="ECO:0007669"/>
    <property type="project" value="TreeGrafter"/>
</dbReference>
<dbReference type="InterPro" id="IPR050119">
    <property type="entry name" value="CCR1-9-like"/>
</dbReference>
<dbReference type="SUPFAM" id="SSF81321">
    <property type="entry name" value="Family A G protein-coupled receptor-like"/>
    <property type="match status" value="1"/>
</dbReference>
<dbReference type="PRINTS" id="PR00237">
    <property type="entry name" value="GPCRRHODOPSN"/>
</dbReference>
<keyword evidence="6" id="KW-0675">Receptor</keyword>
<name>A0A673BVD1_9TELE</name>
<evidence type="ECO:0000256" key="1">
    <source>
        <dbReference type="ARBA" id="ARBA00004370"/>
    </source>
</evidence>
<evidence type="ECO:0000256" key="2">
    <source>
        <dbReference type="ARBA" id="ARBA00022692"/>
    </source>
</evidence>
<evidence type="ECO:0000259" key="9">
    <source>
        <dbReference type="PROSITE" id="PS50262"/>
    </source>
</evidence>
<dbReference type="OrthoDB" id="8888529at2759"/>
<protein>
    <submittedName>
        <fullName evidence="10">Leukotriene B4 receptor 1-like</fullName>
    </submittedName>
</protein>
<dbReference type="PANTHER" id="PTHR10489">
    <property type="entry name" value="CELL ADHESION MOLECULE"/>
    <property type="match status" value="1"/>
</dbReference>
<keyword evidence="3 8" id="KW-1133">Transmembrane helix</keyword>
<dbReference type="Gene3D" id="1.20.1070.10">
    <property type="entry name" value="Rhodopsin 7-helix transmembrane proteins"/>
    <property type="match status" value="1"/>
</dbReference>
<evidence type="ECO:0000256" key="3">
    <source>
        <dbReference type="ARBA" id="ARBA00022989"/>
    </source>
</evidence>
<dbReference type="RefSeq" id="XP_029984982.1">
    <property type="nucleotide sequence ID" value="XM_030129122.1"/>
</dbReference>
<dbReference type="Pfam" id="PF00001">
    <property type="entry name" value="7tm_1"/>
    <property type="match status" value="1"/>
</dbReference>
<organism evidence="10 11">
    <name type="scientific">Sphaeramia orbicularis</name>
    <name type="common">orbiculate cardinalfish</name>
    <dbReference type="NCBI Taxonomy" id="375764"/>
    <lineage>
        <taxon>Eukaryota</taxon>
        <taxon>Metazoa</taxon>
        <taxon>Chordata</taxon>
        <taxon>Craniata</taxon>
        <taxon>Vertebrata</taxon>
        <taxon>Euteleostomi</taxon>
        <taxon>Actinopterygii</taxon>
        <taxon>Neopterygii</taxon>
        <taxon>Teleostei</taxon>
        <taxon>Neoteleostei</taxon>
        <taxon>Acanthomorphata</taxon>
        <taxon>Gobiaria</taxon>
        <taxon>Kurtiformes</taxon>
        <taxon>Apogonoidei</taxon>
        <taxon>Apogonidae</taxon>
        <taxon>Apogoninae</taxon>
        <taxon>Sphaeramia</taxon>
    </lineage>
</organism>
<evidence type="ECO:0000256" key="6">
    <source>
        <dbReference type="ARBA" id="ARBA00023170"/>
    </source>
</evidence>
<feature type="transmembrane region" description="Helical" evidence="8">
    <location>
        <begin position="171"/>
        <end position="193"/>
    </location>
</feature>
<evidence type="ECO:0000256" key="8">
    <source>
        <dbReference type="SAM" id="Phobius"/>
    </source>
</evidence>
<dbReference type="PROSITE" id="PS50262">
    <property type="entry name" value="G_PROTEIN_RECEP_F1_2"/>
    <property type="match status" value="1"/>
</dbReference>
<feature type="transmembrane region" description="Helical" evidence="8">
    <location>
        <begin position="19"/>
        <end position="45"/>
    </location>
</feature>
<keyword evidence="4" id="KW-0297">G-protein coupled receptor</keyword>
<feature type="domain" description="G-protein coupled receptors family 1 profile" evidence="9">
    <location>
        <begin position="36"/>
        <end position="273"/>
    </location>
</feature>
<dbReference type="InParanoid" id="A0A673BVD1"/>
<accession>A0A673BVD1</accession>
<evidence type="ECO:0000313" key="11">
    <source>
        <dbReference type="Proteomes" id="UP000472271"/>
    </source>
</evidence>
<dbReference type="InterPro" id="IPR017452">
    <property type="entry name" value="GPCR_Rhodpsn_7TM"/>
</dbReference>
<proteinExistence type="predicted"/>
<dbReference type="PANTHER" id="PTHR10489:SF946">
    <property type="entry name" value="LEUKOTRIENE B4 RECEPTOR 1-LIKE"/>
    <property type="match status" value="1"/>
</dbReference>
<dbReference type="GO" id="GO:0007204">
    <property type="term" value="P:positive regulation of cytosolic calcium ion concentration"/>
    <property type="evidence" value="ECO:0007669"/>
    <property type="project" value="TreeGrafter"/>
</dbReference>
<dbReference type="GO" id="GO:0060326">
    <property type="term" value="P:cell chemotaxis"/>
    <property type="evidence" value="ECO:0007669"/>
    <property type="project" value="TreeGrafter"/>
</dbReference>
<dbReference type="Ensembl" id="ENSSORT00005045640.1">
    <property type="protein sequence ID" value="ENSSORP00005044517.1"/>
    <property type="gene ID" value="ENSSORG00005020491.1"/>
</dbReference>
<evidence type="ECO:0000256" key="4">
    <source>
        <dbReference type="ARBA" id="ARBA00023040"/>
    </source>
</evidence>
<reference evidence="10" key="2">
    <citation type="submission" date="2025-08" db="UniProtKB">
        <authorList>
            <consortium name="Ensembl"/>
        </authorList>
    </citation>
    <scope>IDENTIFICATION</scope>
</reference>
<dbReference type="Proteomes" id="UP000472271">
    <property type="component" value="Chromosome 3"/>
</dbReference>
<keyword evidence="11" id="KW-1185">Reference proteome</keyword>
<keyword evidence="5 8" id="KW-0472">Membrane</keyword>
<reference evidence="10" key="1">
    <citation type="submission" date="2019-06" db="EMBL/GenBank/DDBJ databases">
        <authorList>
            <consortium name="Wellcome Sanger Institute Data Sharing"/>
        </authorList>
    </citation>
    <scope>NUCLEOTIDE SEQUENCE [LARGE SCALE GENOMIC DNA]</scope>
</reference>
<gene>
    <name evidence="10" type="primary">LOC115415529</name>
</gene>
<evidence type="ECO:0000256" key="7">
    <source>
        <dbReference type="ARBA" id="ARBA00023224"/>
    </source>
</evidence>
<dbReference type="GO" id="GO:0016493">
    <property type="term" value="F:C-C chemokine receptor activity"/>
    <property type="evidence" value="ECO:0007669"/>
    <property type="project" value="TreeGrafter"/>
</dbReference>
<dbReference type="AlphaFoldDB" id="A0A673BVD1"/>
<keyword evidence="7" id="KW-0807">Transducer</keyword>
<dbReference type="GO" id="GO:0009897">
    <property type="term" value="C:external side of plasma membrane"/>
    <property type="evidence" value="ECO:0007669"/>
    <property type="project" value="TreeGrafter"/>
</dbReference>
<evidence type="ECO:0000256" key="5">
    <source>
        <dbReference type="ARBA" id="ARBA00023136"/>
    </source>
</evidence>
<feature type="transmembrane region" description="Helical" evidence="8">
    <location>
        <begin position="255"/>
        <end position="276"/>
    </location>
</feature>
<keyword evidence="2 8" id="KW-0812">Transmembrane</keyword>
<comment type="subcellular location">
    <subcellularLocation>
        <location evidence="1">Membrane</location>
    </subcellularLocation>
</comment>
<reference evidence="10" key="3">
    <citation type="submission" date="2025-09" db="UniProtKB">
        <authorList>
            <consortium name="Ensembl"/>
        </authorList>
    </citation>
    <scope>IDENTIFICATION</scope>
</reference>
<feature type="transmembrane region" description="Helical" evidence="8">
    <location>
        <begin position="213"/>
        <end position="235"/>
    </location>
</feature>
<feature type="transmembrane region" description="Helical" evidence="8">
    <location>
        <begin position="57"/>
        <end position="80"/>
    </location>
</feature>
<dbReference type="GeneID" id="115415529"/>
<feature type="transmembrane region" description="Helical" evidence="8">
    <location>
        <begin position="132"/>
        <end position="151"/>
    </location>
</feature>
<feature type="transmembrane region" description="Helical" evidence="8">
    <location>
        <begin position="92"/>
        <end position="120"/>
    </location>
</feature>
<dbReference type="InterPro" id="IPR000276">
    <property type="entry name" value="GPCR_Rhodpsn"/>
</dbReference>